<reference evidence="3" key="2">
    <citation type="submission" date="2025-08" db="UniProtKB">
        <authorList>
            <consortium name="Ensembl"/>
        </authorList>
    </citation>
    <scope>IDENTIFICATION</scope>
</reference>
<dbReference type="AlphaFoldDB" id="A0A8C4RT79"/>
<sequence length="377" mass="44566">MENRYEEIYNYLNEEMYPPSFNKGEKQTLRRYASKFAIIDAELYYIAGGKQRLAVRTKETAWDLFKEFHITPKGMHNGLLKTRKCLSSRFYWLGLSVDVEKWVSTCDICQTLAKPLNHNKSTVCNLKELESVEQEEQNCQAHVIKLYRKRIKDGPEKHAEYLRQEREKYLRKNTNGRLKLIKQLSCKEQNEMQVTWNIKQNKQTEALQLLIDKSLWMQKRNFFAPDAARPTLGQAEEEKVREHEAEKHLSENIVLQEDLKSIKITGAWDWLWIDTLGPLLETRSGHCYLLILVDYFTKWVEAFPMKSNSPSEVSERLCNIIFQYGCPIRILCQQKVQFINEVNSKMSNQLSMRPNLPLMYHPLTNELDRTTYLDIKR</sequence>
<dbReference type="InterPro" id="IPR001584">
    <property type="entry name" value="Integrase_cat-core"/>
</dbReference>
<dbReference type="PROSITE" id="PS50994">
    <property type="entry name" value="INTEGRASE"/>
    <property type="match status" value="1"/>
</dbReference>
<accession>A0A8C4RT79</accession>
<dbReference type="Proteomes" id="UP000694620">
    <property type="component" value="Chromosome 1"/>
</dbReference>
<evidence type="ECO:0000259" key="2">
    <source>
        <dbReference type="PROSITE" id="PS50994"/>
    </source>
</evidence>
<dbReference type="PANTHER" id="PTHR37984">
    <property type="entry name" value="PROTEIN CBG26694"/>
    <property type="match status" value="1"/>
</dbReference>
<organism evidence="3 4">
    <name type="scientific">Erpetoichthys calabaricus</name>
    <name type="common">Rope fish</name>
    <name type="synonym">Calamoichthys calabaricus</name>
    <dbReference type="NCBI Taxonomy" id="27687"/>
    <lineage>
        <taxon>Eukaryota</taxon>
        <taxon>Metazoa</taxon>
        <taxon>Chordata</taxon>
        <taxon>Craniata</taxon>
        <taxon>Vertebrata</taxon>
        <taxon>Euteleostomi</taxon>
        <taxon>Actinopterygii</taxon>
        <taxon>Polypteriformes</taxon>
        <taxon>Polypteridae</taxon>
        <taxon>Erpetoichthys</taxon>
    </lineage>
</organism>
<dbReference type="Ensembl" id="ENSECRT00000006497.1">
    <property type="protein sequence ID" value="ENSECRP00000006395.1"/>
    <property type="gene ID" value="ENSECRG00000004266.1"/>
</dbReference>
<evidence type="ECO:0000256" key="1">
    <source>
        <dbReference type="ARBA" id="ARBA00039658"/>
    </source>
</evidence>
<dbReference type="InterPro" id="IPR012337">
    <property type="entry name" value="RNaseH-like_sf"/>
</dbReference>
<dbReference type="InterPro" id="IPR041588">
    <property type="entry name" value="Integrase_H2C2"/>
</dbReference>
<keyword evidence="4" id="KW-1185">Reference proteome</keyword>
<proteinExistence type="predicted"/>
<protein>
    <recommendedName>
        <fullName evidence="1">Gypsy retrotransposon integrase-like protein 1</fullName>
    </recommendedName>
</protein>
<evidence type="ECO:0000313" key="3">
    <source>
        <dbReference type="Ensembl" id="ENSECRP00000006395.1"/>
    </source>
</evidence>
<evidence type="ECO:0000313" key="4">
    <source>
        <dbReference type="Proteomes" id="UP000694620"/>
    </source>
</evidence>
<name>A0A8C4RT79_ERPCA</name>
<dbReference type="GO" id="GO:0003676">
    <property type="term" value="F:nucleic acid binding"/>
    <property type="evidence" value="ECO:0007669"/>
    <property type="project" value="InterPro"/>
</dbReference>
<dbReference type="InterPro" id="IPR036397">
    <property type="entry name" value="RNaseH_sf"/>
</dbReference>
<dbReference type="Gene3D" id="1.10.340.70">
    <property type="match status" value="1"/>
</dbReference>
<reference evidence="3" key="3">
    <citation type="submission" date="2025-09" db="UniProtKB">
        <authorList>
            <consortium name="Ensembl"/>
        </authorList>
    </citation>
    <scope>IDENTIFICATION</scope>
</reference>
<dbReference type="Gene3D" id="3.30.420.10">
    <property type="entry name" value="Ribonuclease H-like superfamily/Ribonuclease H"/>
    <property type="match status" value="1"/>
</dbReference>
<dbReference type="InterPro" id="IPR050951">
    <property type="entry name" value="Retrovirus_Pol_polyprotein"/>
</dbReference>
<feature type="domain" description="Integrase catalytic" evidence="2">
    <location>
        <begin position="259"/>
        <end position="377"/>
    </location>
</feature>
<dbReference type="PANTHER" id="PTHR37984:SF5">
    <property type="entry name" value="PROTEIN NYNRIN-LIKE"/>
    <property type="match status" value="1"/>
</dbReference>
<dbReference type="Pfam" id="PF17921">
    <property type="entry name" value="Integrase_H2C2"/>
    <property type="match status" value="1"/>
</dbReference>
<dbReference type="GO" id="GO:0015074">
    <property type="term" value="P:DNA integration"/>
    <property type="evidence" value="ECO:0007669"/>
    <property type="project" value="InterPro"/>
</dbReference>
<reference evidence="3" key="1">
    <citation type="submission" date="2021-06" db="EMBL/GenBank/DDBJ databases">
        <authorList>
            <consortium name="Wellcome Sanger Institute Data Sharing"/>
        </authorList>
    </citation>
    <scope>NUCLEOTIDE SEQUENCE [LARGE SCALE GENOMIC DNA]</scope>
</reference>
<dbReference type="SUPFAM" id="SSF53098">
    <property type="entry name" value="Ribonuclease H-like"/>
    <property type="match status" value="1"/>
</dbReference>
<dbReference type="GeneTree" id="ENSGT01110000267537"/>